<dbReference type="InterPro" id="IPR008407">
    <property type="entry name" value="Brnchd-chn_aa_trnsp_AzlD"/>
</dbReference>
<feature type="transmembrane region" description="Helical" evidence="1">
    <location>
        <begin position="87"/>
        <end position="104"/>
    </location>
</feature>
<dbReference type="EMBL" id="CP091511">
    <property type="protein sequence ID" value="UOO91164.1"/>
    <property type="molecule type" value="Genomic_DNA"/>
</dbReference>
<name>A0ABY4E5V7_9NEIS</name>
<keyword evidence="1" id="KW-0812">Transmembrane</keyword>
<keyword evidence="3" id="KW-1185">Reference proteome</keyword>
<dbReference type="Pfam" id="PF05437">
    <property type="entry name" value="AzlD"/>
    <property type="match status" value="1"/>
</dbReference>
<gene>
    <name evidence="2" type="ORF">LVJ82_09460</name>
</gene>
<proteinExistence type="predicted"/>
<feature type="transmembrane region" description="Helical" evidence="1">
    <location>
        <begin position="37"/>
        <end position="55"/>
    </location>
</feature>
<dbReference type="RefSeq" id="WP_058304739.1">
    <property type="nucleotide sequence ID" value="NZ_CABKVG010000004.1"/>
</dbReference>
<accession>A0ABY4E5V7</accession>
<reference evidence="2 3" key="1">
    <citation type="journal article" date="2022" name="Res Sq">
        <title>Evolution of multicellular longitudinally dividing oral cavity symbionts (Neisseriaceae).</title>
        <authorList>
            <person name="Nyongesa S."/>
            <person name="Weber P."/>
            <person name="Bernet E."/>
            <person name="Pullido F."/>
            <person name="Nieckarz M."/>
            <person name="Delaby M."/>
            <person name="Nieves C."/>
            <person name="Viehboeck T."/>
            <person name="Krause N."/>
            <person name="Rivera-Millot A."/>
            <person name="Nakamura A."/>
            <person name="Vischer N."/>
            <person name="VanNieuwenhze M."/>
            <person name="Brun Y."/>
            <person name="Cava F."/>
            <person name="Bulgheresi S."/>
            <person name="Veyrier F."/>
        </authorList>
    </citation>
    <scope>NUCLEOTIDE SEQUENCE [LARGE SCALE GENOMIC DNA]</scope>
    <source>
        <strain evidence="2 3">SN4</strain>
    </source>
</reference>
<organism evidence="2 3">
    <name type="scientific">Vitreoscilla massiliensis</name>
    <dbReference type="NCBI Taxonomy" id="1689272"/>
    <lineage>
        <taxon>Bacteria</taxon>
        <taxon>Pseudomonadati</taxon>
        <taxon>Pseudomonadota</taxon>
        <taxon>Betaproteobacteria</taxon>
        <taxon>Neisseriales</taxon>
        <taxon>Neisseriaceae</taxon>
        <taxon>Vitreoscilla</taxon>
    </lineage>
</organism>
<feature type="transmembrane region" description="Helical" evidence="1">
    <location>
        <begin position="64"/>
        <end position="81"/>
    </location>
</feature>
<keyword evidence="1" id="KW-1133">Transmembrane helix</keyword>
<sequence length="105" mass="12067">MTWPLLLTLAAVVFFNRYVFLEPKVAVRLPKLLERMLHYAAPCLLTAICVPIVFYDEAGAWRGLSHNAYLYAALFCIAIAWKTRRVLLSMGCSMVVFYGLMYWVL</sequence>
<evidence type="ECO:0000313" key="2">
    <source>
        <dbReference type="EMBL" id="UOO91164.1"/>
    </source>
</evidence>
<evidence type="ECO:0000256" key="1">
    <source>
        <dbReference type="SAM" id="Phobius"/>
    </source>
</evidence>
<evidence type="ECO:0000313" key="3">
    <source>
        <dbReference type="Proteomes" id="UP000832011"/>
    </source>
</evidence>
<dbReference type="Proteomes" id="UP000832011">
    <property type="component" value="Chromosome"/>
</dbReference>
<protein>
    <submittedName>
        <fullName evidence="2">AzlD domain-containing protein</fullName>
    </submittedName>
</protein>
<keyword evidence="1" id="KW-0472">Membrane</keyword>